<dbReference type="InterPro" id="IPR043203">
    <property type="entry name" value="VGCC_Ca_Na"/>
</dbReference>
<evidence type="ECO:0000256" key="2">
    <source>
        <dbReference type="ARBA" id="ARBA00022692"/>
    </source>
</evidence>
<dbReference type="Pfam" id="PF05721">
    <property type="entry name" value="PhyH"/>
    <property type="match status" value="1"/>
</dbReference>
<dbReference type="PANTHER" id="PTHR10037:SF62">
    <property type="entry name" value="SODIUM CHANNEL PROTEIN 60E"/>
    <property type="match status" value="1"/>
</dbReference>
<dbReference type="SUPFAM" id="SSF81324">
    <property type="entry name" value="Voltage-gated potassium channels"/>
    <property type="match status" value="1"/>
</dbReference>
<evidence type="ECO:0000256" key="6">
    <source>
        <dbReference type="SAM" id="MobiDB-lite"/>
    </source>
</evidence>
<feature type="compositionally biased region" description="Polar residues" evidence="6">
    <location>
        <begin position="550"/>
        <end position="559"/>
    </location>
</feature>
<dbReference type="Gene3D" id="1.20.120.350">
    <property type="entry name" value="Voltage-gated potassium channels. Chain C"/>
    <property type="match status" value="1"/>
</dbReference>
<dbReference type="AlphaFoldDB" id="A0A1Q9D3G0"/>
<evidence type="ECO:0000256" key="1">
    <source>
        <dbReference type="ARBA" id="ARBA00004141"/>
    </source>
</evidence>
<feature type="compositionally biased region" description="Basic and acidic residues" evidence="6">
    <location>
        <begin position="560"/>
        <end position="574"/>
    </location>
</feature>
<gene>
    <name evidence="9" type="primary">CACNA1S</name>
    <name evidence="9" type="ORF">AK812_SmicGene28800</name>
</gene>
<keyword evidence="3" id="KW-0106">Calcium</keyword>
<evidence type="ECO:0000313" key="10">
    <source>
        <dbReference type="Proteomes" id="UP000186817"/>
    </source>
</evidence>
<dbReference type="OrthoDB" id="2328924at2759"/>
<dbReference type="Gene3D" id="1.10.287.70">
    <property type="match status" value="1"/>
</dbReference>
<comment type="caution">
    <text evidence="9">The sequence shown here is derived from an EMBL/GenBank/DDBJ whole genome shotgun (WGS) entry which is preliminary data.</text>
</comment>
<name>A0A1Q9D3G0_SYMMI</name>
<keyword evidence="10" id="KW-1185">Reference proteome</keyword>
<feature type="transmembrane region" description="Helical" evidence="7">
    <location>
        <begin position="757"/>
        <end position="776"/>
    </location>
</feature>
<organism evidence="9 10">
    <name type="scientific">Symbiodinium microadriaticum</name>
    <name type="common">Dinoflagellate</name>
    <name type="synonym">Zooxanthella microadriatica</name>
    <dbReference type="NCBI Taxonomy" id="2951"/>
    <lineage>
        <taxon>Eukaryota</taxon>
        <taxon>Sar</taxon>
        <taxon>Alveolata</taxon>
        <taxon>Dinophyceae</taxon>
        <taxon>Suessiales</taxon>
        <taxon>Symbiodiniaceae</taxon>
        <taxon>Symbiodinium</taxon>
    </lineage>
</organism>
<dbReference type="InterPro" id="IPR002048">
    <property type="entry name" value="EF_hand_dom"/>
</dbReference>
<evidence type="ECO:0000256" key="4">
    <source>
        <dbReference type="ARBA" id="ARBA00022989"/>
    </source>
</evidence>
<dbReference type="InterPro" id="IPR018247">
    <property type="entry name" value="EF_Hand_1_Ca_BS"/>
</dbReference>
<dbReference type="PROSITE" id="PS00018">
    <property type="entry name" value="EF_HAND_1"/>
    <property type="match status" value="1"/>
</dbReference>
<reference evidence="9 10" key="1">
    <citation type="submission" date="2016-02" db="EMBL/GenBank/DDBJ databases">
        <title>Genome analysis of coral dinoflagellate symbionts highlights evolutionary adaptations to a symbiotic lifestyle.</title>
        <authorList>
            <person name="Aranda M."/>
            <person name="Li Y."/>
            <person name="Liew Y.J."/>
            <person name="Baumgarten S."/>
            <person name="Simakov O."/>
            <person name="Wilson M."/>
            <person name="Piel J."/>
            <person name="Ashoor H."/>
            <person name="Bougouffa S."/>
            <person name="Bajic V.B."/>
            <person name="Ryu T."/>
            <person name="Ravasi T."/>
            <person name="Bayer T."/>
            <person name="Micklem G."/>
            <person name="Kim H."/>
            <person name="Bhak J."/>
            <person name="Lajeunesse T.C."/>
            <person name="Voolstra C.R."/>
        </authorList>
    </citation>
    <scope>NUCLEOTIDE SEQUENCE [LARGE SCALE GENOMIC DNA]</scope>
    <source>
        <strain evidence="9 10">CCMP2467</strain>
    </source>
</reference>
<keyword evidence="4 7" id="KW-1133">Transmembrane helix</keyword>
<dbReference type="EMBL" id="LSRX01000748">
    <property type="protein sequence ID" value="OLP89711.1"/>
    <property type="molecule type" value="Genomic_DNA"/>
</dbReference>
<dbReference type="InterPro" id="IPR005821">
    <property type="entry name" value="Ion_trans_dom"/>
</dbReference>
<dbReference type="CDD" id="cd00051">
    <property type="entry name" value="EFh"/>
    <property type="match status" value="1"/>
</dbReference>
<feature type="region of interest" description="Disordered" evidence="6">
    <location>
        <begin position="516"/>
        <end position="574"/>
    </location>
</feature>
<proteinExistence type="predicted"/>
<dbReference type="PANTHER" id="PTHR10037">
    <property type="entry name" value="VOLTAGE-GATED CATION CHANNEL CALCIUM AND SODIUM"/>
    <property type="match status" value="1"/>
</dbReference>
<dbReference type="InterPro" id="IPR008775">
    <property type="entry name" value="Phytyl_CoA_dOase-like"/>
</dbReference>
<keyword evidence="2 7" id="KW-0812">Transmembrane</keyword>
<dbReference type="GO" id="GO:0005248">
    <property type="term" value="F:voltage-gated sodium channel activity"/>
    <property type="evidence" value="ECO:0007669"/>
    <property type="project" value="TreeGrafter"/>
</dbReference>
<dbReference type="InterPro" id="IPR011992">
    <property type="entry name" value="EF-hand-dom_pair"/>
</dbReference>
<evidence type="ECO:0000256" key="3">
    <source>
        <dbReference type="ARBA" id="ARBA00022837"/>
    </source>
</evidence>
<evidence type="ECO:0000259" key="8">
    <source>
        <dbReference type="PROSITE" id="PS50222"/>
    </source>
</evidence>
<feature type="region of interest" description="Disordered" evidence="6">
    <location>
        <begin position="125"/>
        <end position="152"/>
    </location>
</feature>
<feature type="compositionally biased region" description="Basic and acidic residues" evidence="6">
    <location>
        <begin position="126"/>
        <end position="138"/>
    </location>
</feature>
<dbReference type="Pfam" id="PF00520">
    <property type="entry name" value="Ion_trans"/>
    <property type="match status" value="1"/>
</dbReference>
<feature type="transmembrane region" description="Helical" evidence="7">
    <location>
        <begin position="833"/>
        <end position="857"/>
    </location>
</feature>
<dbReference type="PROSITE" id="PS50222">
    <property type="entry name" value="EF_HAND_2"/>
    <property type="match status" value="1"/>
</dbReference>
<dbReference type="GO" id="GO:0001518">
    <property type="term" value="C:voltage-gated sodium channel complex"/>
    <property type="evidence" value="ECO:0007669"/>
    <property type="project" value="TreeGrafter"/>
</dbReference>
<dbReference type="InterPro" id="IPR027359">
    <property type="entry name" value="Volt_channel_dom_sf"/>
</dbReference>
<dbReference type="Gene3D" id="2.60.120.620">
    <property type="entry name" value="q2cbj1_9rhob like domain"/>
    <property type="match status" value="1"/>
</dbReference>
<dbReference type="SUPFAM" id="SSF51197">
    <property type="entry name" value="Clavaminate synthase-like"/>
    <property type="match status" value="1"/>
</dbReference>
<protein>
    <submittedName>
        <fullName evidence="9">Voltage-dependent L-type calcium channel subunit alpha-1S</fullName>
    </submittedName>
</protein>
<sequence length="1054" mass="118241">MIQVFTMSLKMLKLFSHKRESSLRLGLECMRRITSQVALLLSALTLLGCMRPFGRPFSGIWLRTSSLPASWRRPSRVIRMASTGPSVRMSDEEKFFFDLNGFLHVRGALSKDVIDRMNQAITAHSSEIKERGDGDLRNTRSGSALSGDGHTGRRDLGGMLGWPKPHCQPFREVLAHPKLLPYLVELCGAGYRMDHLPLVITSQKGSEGFHLHGGPLTQDGAFNPTLQYRCVNGQFYNSLLGMSVQLVDHGPGDGGFCVIRGSHKSNFPVPDDFLHGGGEEAKAHFYQPETRAGDVVFFSEATVHGAMAWTAEHERRIALYRFAPATVAYGRSYAPQWPQEMLEDLTPAQRAVLEPPYAGAVREEQERPASPAKAGRSDPEALLAERLASVWIRLQDKLEAQCSELCTSAKRRDDDLVQRLDERLNNQTSIWQESVRNLESVVEAQRAQWQSIVKEVRQHPVAQPEPSAPDAEHMYGACTAPARPSVKIAEGVEQSEQTLNGSPANKLVARATWHEAPPPVTEQPASIPGSVAEVNGTMGDGHTSPKRRNNSTVSFQSQKSEGDPDFESKEERKAYEHAVAKAERMLILRAASHGRIQPREKDWREQLQIALESWWGEGLCALVIFTNCIVIGVETDVVAQSSADKSPEVFSVLDTLYTLVFFAELLVRLSAYGGDFFWGPKGLFWNYLDVIIVCPSMVQLAIRVIWQSDDDNGGGSLTVVRVLRITRVFRVIRVVKVMKFVRSLRQLVESIMHTMKSLAWSMLLLVAIIYVFAIMFTDASIAHMADNPTSVLNPELSQSWGTLHASMHTLFRAVSGGFDWGGTAAALGDVHWAWMYLFTAYIAFCMFAVLNVMTGIFCQVAVESSRNDPQFLMQHLLAEKDRQTDLIRNLFRIFDRERRGYIALTELEDKFNDETAQGMMGLLEIYPESSWSLFKKLDENADGRLNEDEFVNGIFKLKGVAKSWDVEEILQGQKQLTRAIESHLQSSRARLSKNKMIQELTFDLVFVDFLKALPLQTGRLDRPVLRPGVEEPVIESRTAKKKKFDEEVFGTKYF</sequence>
<dbReference type="SUPFAM" id="SSF47473">
    <property type="entry name" value="EF-hand"/>
    <property type="match status" value="1"/>
</dbReference>
<dbReference type="Gene3D" id="1.10.238.10">
    <property type="entry name" value="EF-hand"/>
    <property type="match status" value="1"/>
</dbReference>
<dbReference type="Proteomes" id="UP000186817">
    <property type="component" value="Unassembled WGS sequence"/>
</dbReference>
<keyword evidence="5 7" id="KW-0472">Membrane</keyword>
<evidence type="ECO:0000313" key="9">
    <source>
        <dbReference type="EMBL" id="OLP89711.1"/>
    </source>
</evidence>
<feature type="domain" description="EF-hand" evidence="8">
    <location>
        <begin position="925"/>
        <end position="960"/>
    </location>
</feature>
<dbReference type="GO" id="GO:0005509">
    <property type="term" value="F:calcium ion binding"/>
    <property type="evidence" value="ECO:0007669"/>
    <property type="project" value="InterPro"/>
</dbReference>
<accession>A0A1Q9D3G0</accession>
<feature type="transmembrane region" description="Helical" evidence="7">
    <location>
        <begin position="683"/>
        <end position="706"/>
    </location>
</feature>
<comment type="subcellular location">
    <subcellularLocation>
        <location evidence="1">Membrane</location>
        <topology evidence="1">Multi-pass membrane protein</topology>
    </subcellularLocation>
</comment>
<evidence type="ECO:0000256" key="5">
    <source>
        <dbReference type="ARBA" id="ARBA00023136"/>
    </source>
</evidence>
<evidence type="ECO:0000256" key="7">
    <source>
        <dbReference type="SAM" id="Phobius"/>
    </source>
</evidence>